<dbReference type="PANTHER" id="PTHR12463">
    <property type="entry name" value="OXYGENASE-RELATED"/>
    <property type="match status" value="1"/>
</dbReference>
<dbReference type="Proteomes" id="UP000663918">
    <property type="component" value="Chromosome"/>
</dbReference>
<dbReference type="Pfam" id="PF13532">
    <property type="entry name" value="2OG-FeII_Oxy_2"/>
    <property type="match status" value="1"/>
</dbReference>
<dbReference type="PANTHER" id="PTHR12463:SF1">
    <property type="entry name" value="2-OXOGLUTARATE AND FE-DEPENDENT OXYGENASE FAMILY PROTEIN"/>
    <property type="match status" value="1"/>
</dbReference>
<dbReference type="GO" id="GO:0032451">
    <property type="term" value="F:demethylase activity"/>
    <property type="evidence" value="ECO:0007669"/>
    <property type="project" value="TreeGrafter"/>
</dbReference>
<dbReference type="PROSITE" id="PS51471">
    <property type="entry name" value="FE2OG_OXY"/>
    <property type="match status" value="1"/>
</dbReference>
<dbReference type="RefSeq" id="WP_207932152.1">
    <property type="nucleotide sequence ID" value="NZ_CP062222.1"/>
</dbReference>
<sequence>MTQTDLFQTSGPYGPEGFSYRPEAISRDLERDLMRRFETLPFEAFDFHGFKGHRQVVYFGWRYDFTRARVETAEPIPDFLEPARAVAADLAQVPPEALVQVLINRYGPGAGIGWHRDRPQFGKVVGLSLGASTPFRFRRGRPGGWDRRTVPVEARSAYLLDGEARDVWEHSLSPVATLRYSITFRTLRP</sequence>
<dbReference type="InterPro" id="IPR005123">
    <property type="entry name" value="Oxoglu/Fe-dep_dioxygenase_dom"/>
</dbReference>
<proteinExistence type="predicted"/>
<feature type="domain" description="Fe2OG dioxygenase" evidence="1">
    <location>
        <begin position="94"/>
        <end position="188"/>
    </location>
</feature>
<keyword evidence="2" id="KW-0223">Dioxygenase</keyword>
<dbReference type="Gene3D" id="2.60.120.590">
    <property type="entry name" value="Alpha-ketoglutarate-dependent dioxygenase AlkB-like"/>
    <property type="match status" value="1"/>
</dbReference>
<evidence type="ECO:0000313" key="3">
    <source>
        <dbReference type="Proteomes" id="UP000663918"/>
    </source>
</evidence>
<organism evidence="2 3">
    <name type="scientific">Brevundimonas goettingensis</name>
    <dbReference type="NCBI Taxonomy" id="2774190"/>
    <lineage>
        <taxon>Bacteria</taxon>
        <taxon>Pseudomonadati</taxon>
        <taxon>Pseudomonadota</taxon>
        <taxon>Alphaproteobacteria</taxon>
        <taxon>Caulobacterales</taxon>
        <taxon>Caulobacteraceae</taxon>
        <taxon>Brevundimonas</taxon>
    </lineage>
</organism>
<evidence type="ECO:0000259" key="1">
    <source>
        <dbReference type="PROSITE" id="PS51471"/>
    </source>
</evidence>
<accession>A0A975C799</accession>
<dbReference type="EMBL" id="CP062222">
    <property type="protein sequence ID" value="QTC92872.1"/>
    <property type="molecule type" value="Genomic_DNA"/>
</dbReference>
<keyword evidence="2" id="KW-0560">Oxidoreductase</keyword>
<dbReference type="InterPro" id="IPR037151">
    <property type="entry name" value="AlkB-like_sf"/>
</dbReference>
<protein>
    <submittedName>
        <fullName evidence="2">Alpha-ketoglutarate-dependent dioxygenase AlkB</fullName>
    </submittedName>
</protein>
<dbReference type="AlphaFoldDB" id="A0A975C799"/>
<dbReference type="GO" id="GO:0070988">
    <property type="term" value="P:demethylation"/>
    <property type="evidence" value="ECO:0007669"/>
    <property type="project" value="InterPro"/>
</dbReference>
<dbReference type="InterPro" id="IPR027450">
    <property type="entry name" value="AlkB-like"/>
</dbReference>
<evidence type="ECO:0000313" key="2">
    <source>
        <dbReference type="EMBL" id="QTC92872.1"/>
    </source>
</evidence>
<dbReference type="GO" id="GO:0051213">
    <property type="term" value="F:dioxygenase activity"/>
    <property type="evidence" value="ECO:0007669"/>
    <property type="project" value="UniProtKB-KW"/>
</dbReference>
<keyword evidence="3" id="KW-1185">Reference proteome</keyword>
<dbReference type="SUPFAM" id="SSF51197">
    <property type="entry name" value="Clavaminate synthase-like"/>
    <property type="match status" value="1"/>
</dbReference>
<dbReference type="KEGG" id="bgoe:IFJ75_08520"/>
<dbReference type="InterPro" id="IPR032857">
    <property type="entry name" value="ALKBH4"/>
</dbReference>
<name>A0A975C799_9CAUL</name>
<gene>
    <name evidence="2" type="ORF">IFJ75_08520</name>
</gene>
<reference evidence="2" key="1">
    <citation type="submission" date="2020-09" db="EMBL/GenBank/DDBJ databases">
        <title>Brevundimonas sp. LVF2 isolated from a puddle in Goettingen, Germany.</title>
        <authorList>
            <person name="Friedrich I."/>
            <person name="Klassen A."/>
            <person name="Hannes N."/>
            <person name="Schneider D."/>
            <person name="Hertel R."/>
            <person name="Daniel R."/>
        </authorList>
    </citation>
    <scope>NUCLEOTIDE SEQUENCE</scope>
    <source>
        <strain evidence="2">LVF2</strain>
    </source>
</reference>